<keyword evidence="2" id="KW-0028">Amino-acid biosynthesis</keyword>
<dbReference type="Gene3D" id="3.40.50.720">
    <property type="entry name" value="NAD(P)-binding Rossmann-like Domain"/>
    <property type="match status" value="1"/>
</dbReference>
<dbReference type="EMBL" id="QHLY01000012">
    <property type="protein sequence ID" value="PXA67712.1"/>
    <property type="molecule type" value="Genomic_DNA"/>
</dbReference>
<organism evidence="4 5">
    <name type="scientific">Cryobacterium arcticum</name>
    <dbReference type="NCBI Taxonomy" id="670052"/>
    <lineage>
        <taxon>Bacteria</taxon>
        <taxon>Bacillati</taxon>
        <taxon>Actinomycetota</taxon>
        <taxon>Actinomycetes</taxon>
        <taxon>Micrococcales</taxon>
        <taxon>Microbacteriaceae</taxon>
        <taxon>Cryobacterium</taxon>
    </lineage>
</organism>
<dbReference type="PANTHER" id="PTHR21089">
    <property type="entry name" value="SHIKIMATE DEHYDROGENASE"/>
    <property type="match status" value="1"/>
</dbReference>
<comment type="pathway">
    <text evidence="1">Metabolic intermediate biosynthesis; chorismate biosynthesis; chorismate from D-erythrose 4-phosphate and phosphoenolpyruvate: step 4/7.</text>
</comment>
<evidence type="ECO:0000256" key="2">
    <source>
        <dbReference type="ARBA" id="ARBA00023141"/>
    </source>
</evidence>
<evidence type="ECO:0000256" key="1">
    <source>
        <dbReference type="ARBA" id="ARBA00004871"/>
    </source>
</evidence>
<dbReference type="AlphaFoldDB" id="A0A317ZMG3"/>
<name>A0A317ZMG3_9MICO</name>
<protein>
    <submittedName>
        <fullName evidence="4">Shikimate dehydrogenase</fullName>
    </submittedName>
</protein>
<dbReference type="OrthoDB" id="9776868at2"/>
<dbReference type="GO" id="GO:0019632">
    <property type="term" value="P:shikimate metabolic process"/>
    <property type="evidence" value="ECO:0007669"/>
    <property type="project" value="TreeGrafter"/>
</dbReference>
<dbReference type="InterPro" id="IPR046346">
    <property type="entry name" value="Aminoacid_DH-like_N_sf"/>
</dbReference>
<comment type="caution">
    <text evidence="4">The sequence shown here is derived from an EMBL/GenBank/DDBJ whole genome shotgun (WGS) entry which is preliminary data.</text>
</comment>
<dbReference type="GO" id="GO:0004764">
    <property type="term" value="F:shikimate 3-dehydrogenase (NADP+) activity"/>
    <property type="evidence" value="ECO:0007669"/>
    <property type="project" value="InterPro"/>
</dbReference>
<keyword evidence="5" id="KW-1185">Reference proteome</keyword>
<dbReference type="Gene3D" id="3.40.50.10860">
    <property type="entry name" value="Leucine Dehydrogenase, chain A, domain 1"/>
    <property type="match status" value="1"/>
</dbReference>
<dbReference type="SUPFAM" id="SSF51735">
    <property type="entry name" value="NAD(P)-binding Rossmann-fold domains"/>
    <property type="match status" value="1"/>
</dbReference>
<reference evidence="4 5" key="1">
    <citation type="submission" date="2018-05" db="EMBL/GenBank/DDBJ databases">
        <title>Genetic diversity of glacier-inhabiting Cryobacterium bacteria in China and description of Cryobacterium mengkeensis sp. nov. and Arthrobacter glacialis sp. nov.</title>
        <authorList>
            <person name="Liu Q."/>
            <person name="Xin Y.-H."/>
        </authorList>
    </citation>
    <scope>NUCLEOTIDE SEQUENCE [LARGE SCALE GENOMIC DNA]</scope>
    <source>
        <strain evidence="4 5">SK-1</strain>
    </source>
</reference>
<dbReference type="SUPFAM" id="SSF53223">
    <property type="entry name" value="Aminoacid dehydrogenase-like, N-terminal domain"/>
    <property type="match status" value="1"/>
</dbReference>
<sequence length="329" mass="33574">MVDPTPENQAPEDHTPRRLAVLGSPIAHSLSPALHAAAYTALGLGWQYSAVQVEAGELDGFLAELGPDWLGLSLTMPLKHQVQARLSDIDRVATLTGAVNTVRFGDEPVDGTARPLTGYNTDVPGLVRALAEAGVDQAARVTLLGAGATAASALVAAAELGAEFVDIITRTPARADVLVDLGRRLGLVVTVADLSAISDPGRSSDLVISTMPGDAALATEFPAELRANTLLFDVGYAPWPTALASSWTAAGGRACSGLTMLLHQALIQVRIFVGSDPFQPLPDEAAVLNAMRSALTDATLGAALGASAREAADGAAPGSAASPGHAVEG</sequence>
<keyword evidence="2" id="KW-0057">Aromatic amino acid biosynthesis</keyword>
<evidence type="ECO:0000313" key="5">
    <source>
        <dbReference type="Proteomes" id="UP000246722"/>
    </source>
</evidence>
<dbReference type="GO" id="GO:0009423">
    <property type="term" value="P:chorismate biosynthetic process"/>
    <property type="evidence" value="ECO:0007669"/>
    <property type="project" value="TreeGrafter"/>
</dbReference>
<dbReference type="InterPro" id="IPR036291">
    <property type="entry name" value="NAD(P)-bd_dom_sf"/>
</dbReference>
<evidence type="ECO:0000259" key="3">
    <source>
        <dbReference type="Pfam" id="PF08501"/>
    </source>
</evidence>
<gene>
    <name evidence="4" type="ORF">CTB96_13520</name>
</gene>
<dbReference type="GO" id="GO:0009073">
    <property type="term" value="P:aromatic amino acid family biosynthetic process"/>
    <property type="evidence" value="ECO:0007669"/>
    <property type="project" value="UniProtKB-KW"/>
</dbReference>
<dbReference type="NCBIfam" id="NF001311">
    <property type="entry name" value="PRK00258.1-3"/>
    <property type="match status" value="1"/>
</dbReference>
<dbReference type="PANTHER" id="PTHR21089:SF1">
    <property type="entry name" value="BIFUNCTIONAL 3-DEHYDROQUINATE DEHYDRATASE_SHIKIMATE DEHYDROGENASE, CHLOROPLASTIC"/>
    <property type="match status" value="1"/>
</dbReference>
<dbReference type="Proteomes" id="UP000246722">
    <property type="component" value="Unassembled WGS sequence"/>
</dbReference>
<dbReference type="GO" id="GO:0050661">
    <property type="term" value="F:NADP binding"/>
    <property type="evidence" value="ECO:0007669"/>
    <property type="project" value="TreeGrafter"/>
</dbReference>
<dbReference type="InterPro" id="IPR013708">
    <property type="entry name" value="Shikimate_DH-bd_N"/>
</dbReference>
<dbReference type="Pfam" id="PF08501">
    <property type="entry name" value="Shikimate_dh_N"/>
    <property type="match status" value="1"/>
</dbReference>
<feature type="domain" description="Shikimate dehydrogenase substrate binding N-terminal" evidence="3">
    <location>
        <begin position="21"/>
        <end position="102"/>
    </location>
</feature>
<accession>A0A317ZMG3</accession>
<dbReference type="InterPro" id="IPR022893">
    <property type="entry name" value="Shikimate_DH_fam"/>
</dbReference>
<proteinExistence type="predicted"/>
<evidence type="ECO:0000313" key="4">
    <source>
        <dbReference type="EMBL" id="PXA67712.1"/>
    </source>
</evidence>
<dbReference type="RefSeq" id="WP_110127389.1">
    <property type="nucleotide sequence ID" value="NZ_QHLY01000012.1"/>
</dbReference>
<dbReference type="GO" id="GO:0005829">
    <property type="term" value="C:cytosol"/>
    <property type="evidence" value="ECO:0007669"/>
    <property type="project" value="TreeGrafter"/>
</dbReference>